<dbReference type="PROSITE" id="PS51257">
    <property type="entry name" value="PROKAR_LIPOPROTEIN"/>
    <property type="match status" value="1"/>
</dbReference>
<dbReference type="Pfam" id="PF01547">
    <property type="entry name" value="SBP_bac_1"/>
    <property type="match status" value="1"/>
</dbReference>
<evidence type="ECO:0000313" key="3">
    <source>
        <dbReference type="EMBL" id="RKS80465.1"/>
    </source>
</evidence>
<dbReference type="PANTHER" id="PTHR43649:SF14">
    <property type="entry name" value="BLR3389 PROTEIN"/>
    <property type="match status" value="1"/>
</dbReference>
<organism evidence="3 4">
    <name type="scientific">Motilibacter peucedani</name>
    <dbReference type="NCBI Taxonomy" id="598650"/>
    <lineage>
        <taxon>Bacteria</taxon>
        <taxon>Bacillati</taxon>
        <taxon>Actinomycetota</taxon>
        <taxon>Actinomycetes</taxon>
        <taxon>Motilibacterales</taxon>
        <taxon>Motilibacteraceae</taxon>
        <taxon>Motilibacter</taxon>
    </lineage>
</organism>
<name>A0A420XUF9_9ACTN</name>
<dbReference type="OrthoDB" id="3495561at2"/>
<evidence type="ECO:0000313" key="4">
    <source>
        <dbReference type="Proteomes" id="UP000281955"/>
    </source>
</evidence>
<evidence type="ECO:0000256" key="1">
    <source>
        <dbReference type="SAM" id="MobiDB-lite"/>
    </source>
</evidence>
<dbReference type="SUPFAM" id="SSF53850">
    <property type="entry name" value="Periplasmic binding protein-like II"/>
    <property type="match status" value="1"/>
</dbReference>
<sequence>MQRKIFLLAAAAAVAATTLTGCGGSSSPGKAAAQSGQGGGTTGTIKIAYQRFGENRIMDNFLAGVKTEYEAANPGSKVELDPIVASENDYYTKLALMLKSSKTSPDLVYEDTFLINSDIKAGYLKPLDSYLSSWDQWSQFEESAKGAAKGQDGKTYGVPDGTDTRALWYSKDILKKAGIPVPWQPKTWDDVLTAARAVKAKVPGVTPFNIYSSKAAGEASTMQGFEMLLYGTGGTLYDDASKKWVVGSPHFVDSLKFVKTVFDEKLGPDAQDATDAQLSDKIQQQWLPNGKLAIALDGSWITGSWLPTGGKPWPQWSEALGQTPMPTQKGQAPGRISLSGGWTWAISAKSDHADAAWKFIQAAQTEKNAAKYAVAASQIAVRKDVAADASYTAANSKAPVFSEVVAVTKYRPAYPEYPQISNQIQVAMESVMTGQSSPEDAAKAYDESVKGIVGDDGTTTQ</sequence>
<dbReference type="PANTHER" id="PTHR43649">
    <property type="entry name" value="ARABINOSE-BINDING PROTEIN-RELATED"/>
    <property type="match status" value="1"/>
</dbReference>
<dbReference type="InterPro" id="IPR050490">
    <property type="entry name" value="Bact_solute-bd_prot1"/>
</dbReference>
<feature type="region of interest" description="Disordered" evidence="1">
    <location>
        <begin position="435"/>
        <end position="461"/>
    </location>
</feature>
<dbReference type="AlphaFoldDB" id="A0A420XUF9"/>
<dbReference type="Proteomes" id="UP000281955">
    <property type="component" value="Unassembled WGS sequence"/>
</dbReference>
<accession>A0A420XUF9</accession>
<dbReference type="CDD" id="cd14750">
    <property type="entry name" value="PBP2_TMBP"/>
    <property type="match status" value="1"/>
</dbReference>
<gene>
    <name evidence="3" type="ORF">CLV35_0897</name>
</gene>
<evidence type="ECO:0000256" key="2">
    <source>
        <dbReference type="SAM" id="SignalP"/>
    </source>
</evidence>
<keyword evidence="3" id="KW-0813">Transport</keyword>
<dbReference type="EMBL" id="RBWV01000009">
    <property type="protein sequence ID" value="RKS80465.1"/>
    <property type="molecule type" value="Genomic_DNA"/>
</dbReference>
<feature type="compositionally biased region" description="Basic and acidic residues" evidence="1">
    <location>
        <begin position="440"/>
        <end position="449"/>
    </location>
</feature>
<keyword evidence="4" id="KW-1185">Reference proteome</keyword>
<reference evidence="3 4" key="1">
    <citation type="submission" date="2018-10" db="EMBL/GenBank/DDBJ databases">
        <title>Genomic Encyclopedia of Archaeal and Bacterial Type Strains, Phase II (KMG-II): from individual species to whole genera.</title>
        <authorList>
            <person name="Goeker M."/>
        </authorList>
    </citation>
    <scope>NUCLEOTIDE SEQUENCE [LARGE SCALE GENOMIC DNA]</scope>
    <source>
        <strain evidence="3 4">RP-AC37</strain>
    </source>
</reference>
<proteinExistence type="predicted"/>
<feature type="chain" id="PRO_5038467104" evidence="2">
    <location>
        <begin position="16"/>
        <end position="461"/>
    </location>
</feature>
<keyword evidence="3" id="KW-0762">Sugar transport</keyword>
<keyword evidence="2" id="KW-0732">Signal</keyword>
<dbReference type="Gene3D" id="3.40.190.10">
    <property type="entry name" value="Periplasmic binding protein-like II"/>
    <property type="match status" value="2"/>
</dbReference>
<dbReference type="InterPro" id="IPR006059">
    <property type="entry name" value="SBP"/>
</dbReference>
<dbReference type="InParanoid" id="A0A420XUF9"/>
<protein>
    <submittedName>
        <fullName evidence="3">Multiple sugar transport system substrate-binding protein</fullName>
    </submittedName>
</protein>
<dbReference type="RefSeq" id="WP_121192143.1">
    <property type="nucleotide sequence ID" value="NZ_RBWV01000009.1"/>
</dbReference>
<comment type="caution">
    <text evidence="3">The sequence shown here is derived from an EMBL/GenBank/DDBJ whole genome shotgun (WGS) entry which is preliminary data.</text>
</comment>
<feature type="signal peptide" evidence="2">
    <location>
        <begin position="1"/>
        <end position="15"/>
    </location>
</feature>